<evidence type="ECO:0000259" key="1">
    <source>
        <dbReference type="Pfam" id="PF09509"/>
    </source>
</evidence>
<feature type="domain" description="Conserved hypothetical protein CHP02391" evidence="1">
    <location>
        <begin position="160"/>
        <end position="279"/>
    </location>
</feature>
<dbReference type="EMBL" id="DQFB01000003">
    <property type="protein sequence ID" value="HCQ40506.1"/>
    <property type="molecule type" value="Genomic_DNA"/>
</dbReference>
<comment type="caution">
    <text evidence="2">The sequence shown here is derived from an EMBL/GenBank/DDBJ whole genome shotgun (WGS) entry which is preliminary data.</text>
</comment>
<organism evidence="2 3">
    <name type="scientific">candidate division WWE3 bacterium</name>
    <dbReference type="NCBI Taxonomy" id="2053526"/>
    <lineage>
        <taxon>Bacteria</taxon>
        <taxon>Katanobacteria</taxon>
    </lineage>
</organism>
<dbReference type="Pfam" id="PF09509">
    <property type="entry name" value="Hypoth_Ymh"/>
    <property type="match status" value="1"/>
</dbReference>
<gene>
    <name evidence="2" type="ORF">DIU24_02220</name>
</gene>
<dbReference type="AlphaFoldDB" id="A0A656PQ11"/>
<evidence type="ECO:0000313" key="2">
    <source>
        <dbReference type="EMBL" id="HCQ40506.1"/>
    </source>
</evidence>
<reference evidence="2 3" key="1">
    <citation type="journal article" date="2018" name="Nat. Biotechnol.">
        <title>A standardized bacterial taxonomy based on genome phylogeny substantially revises the tree of life.</title>
        <authorList>
            <person name="Parks D.H."/>
            <person name="Chuvochina M."/>
            <person name="Waite D.W."/>
            <person name="Rinke C."/>
            <person name="Skarshewski A."/>
            <person name="Chaumeil P.A."/>
            <person name="Hugenholtz P."/>
        </authorList>
    </citation>
    <scope>NUCLEOTIDE SEQUENCE [LARGE SCALE GENOMIC DNA]</scope>
    <source>
        <strain evidence="2">UBA12021</strain>
    </source>
</reference>
<sequence length="290" mass="33529">MLYFHYTENLTKTEAVRLWITKVANMELEPFKLPALEALAKIIGDNYTGSEISELFRKAGFPEISHDGGTKWRFVYAALEAMQKQTYGTFNIATLIQQLCDPQEYFSAPEKHEVICKQVNQILRFYGLLVGDDGKLRKSGEKITSLSKAIPENAKIFDDRKFHNKISQHARKLFTERNYFHAVFECCKVYDKEIQEKSQMSEYGSRLMENALALTGTLKLNAQQTRTEKNEQEGVMHLSVGLMRAIRNPQAHEPALDWPINREEALDLLSFLNFLFKKIDKVIYFNQKSN</sequence>
<evidence type="ECO:0000313" key="3">
    <source>
        <dbReference type="Proteomes" id="UP000262056"/>
    </source>
</evidence>
<dbReference type="NCBIfam" id="TIGR02391">
    <property type="entry name" value="hypoth_ymh"/>
    <property type="match status" value="1"/>
</dbReference>
<dbReference type="InterPro" id="IPR012654">
    <property type="entry name" value="CHP02391"/>
</dbReference>
<protein>
    <submittedName>
        <fullName evidence="2">TIGR02391 family protein</fullName>
    </submittedName>
</protein>
<name>A0A656PQ11_UNCKA</name>
<accession>A0A656PQ11</accession>
<dbReference type="Proteomes" id="UP000262056">
    <property type="component" value="Unassembled WGS sequence"/>
</dbReference>
<proteinExistence type="predicted"/>